<reference evidence="3 4" key="1">
    <citation type="submission" date="2019-10" db="EMBL/GenBank/DDBJ databases">
        <title>Whole genome shotgun sequence of Acrocarpospora pleiomorpha NBRC 16267.</title>
        <authorList>
            <person name="Ichikawa N."/>
            <person name="Kimura A."/>
            <person name="Kitahashi Y."/>
            <person name="Komaki H."/>
            <person name="Oguchi A."/>
        </authorList>
    </citation>
    <scope>NUCLEOTIDE SEQUENCE [LARGE SCALE GENOMIC DNA]</scope>
    <source>
        <strain evidence="3 4">NBRC 16267</strain>
    </source>
</reference>
<dbReference type="Gene3D" id="2.60.40.1240">
    <property type="match status" value="1"/>
</dbReference>
<keyword evidence="2" id="KW-0812">Transmembrane</keyword>
<name>A0A5M3XGF2_9ACTN</name>
<evidence type="ECO:0000256" key="1">
    <source>
        <dbReference type="ARBA" id="ARBA00022729"/>
    </source>
</evidence>
<dbReference type="AlphaFoldDB" id="A0A5M3XGF2"/>
<dbReference type="InterPro" id="IPR029050">
    <property type="entry name" value="Immunoprotect_excell_Ig-like"/>
</dbReference>
<comment type="caution">
    <text evidence="3">The sequence shown here is derived from an EMBL/GenBank/DDBJ whole genome shotgun (WGS) entry which is preliminary data.</text>
</comment>
<keyword evidence="2" id="KW-0472">Membrane</keyword>
<evidence type="ECO:0000313" key="4">
    <source>
        <dbReference type="Proteomes" id="UP000377595"/>
    </source>
</evidence>
<organism evidence="3 4">
    <name type="scientific">Acrocarpospora pleiomorpha</name>
    <dbReference type="NCBI Taxonomy" id="90975"/>
    <lineage>
        <taxon>Bacteria</taxon>
        <taxon>Bacillati</taxon>
        <taxon>Actinomycetota</taxon>
        <taxon>Actinomycetes</taxon>
        <taxon>Streptosporangiales</taxon>
        <taxon>Streptosporangiaceae</taxon>
        <taxon>Acrocarpospora</taxon>
    </lineage>
</organism>
<keyword evidence="4" id="KW-1185">Reference proteome</keyword>
<evidence type="ECO:0000256" key="2">
    <source>
        <dbReference type="SAM" id="Phobius"/>
    </source>
</evidence>
<sequence length="213" mass="22383">MVTTEVRPAAAVESAPAKAPFLTRTGRFVLGVALAAAAVYAQSLAMPFEQKGSFLTRHGSVGQIVSADRFNARVDKVTAAKSVDTSDSTGKTAKVQTSHVFLVLDVSGTVDKEPLKLGSFDVWLHSGDGRRYLATDKVDPSLTLVGRWLQAGWWISGPLVFEVPKEALPGAKLVITAPSSAFVEDSFAPEAEIDLGDAAAGVQEFHSLVGAGS</sequence>
<dbReference type="OrthoDB" id="3530951at2"/>
<feature type="transmembrane region" description="Helical" evidence="2">
    <location>
        <begin position="28"/>
        <end position="48"/>
    </location>
</feature>
<evidence type="ECO:0000313" key="3">
    <source>
        <dbReference type="EMBL" id="GES18073.1"/>
    </source>
</evidence>
<dbReference type="Proteomes" id="UP000377595">
    <property type="component" value="Unassembled WGS sequence"/>
</dbReference>
<keyword evidence="2" id="KW-1133">Transmembrane helix</keyword>
<gene>
    <name evidence="3" type="ORF">Aple_009680</name>
</gene>
<dbReference type="RefSeq" id="WP_155343223.1">
    <property type="nucleotide sequence ID" value="NZ_BAAAHM010000017.1"/>
</dbReference>
<keyword evidence="1" id="KW-0732">Signal</keyword>
<proteinExistence type="predicted"/>
<protein>
    <submittedName>
        <fullName evidence="3">Uncharacterized protein</fullName>
    </submittedName>
</protein>
<accession>A0A5M3XGF2</accession>
<dbReference type="EMBL" id="BLAF01000006">
    <property type="protein sequence ID" value="GES18073.1"/>
    <property type="molecule type" value="Genomic_DNA"/>
</dbReference>